<dbReference type="EMBL" id="BARS01034700">
    <property type="protein sequence ID" value="GAG25242.1"/>
    <property type="molecule type" value="Genomic_DNA"/>
</dbReference>
<evidence type="ECO:0000313" key="1">
    <source>
        <dbReference type="EMBL" id="GAG25242.1"/>
    </source>
</evidence>
<feature type="non-terminal residue" evidence="1">
    <location>
        <position position="69"/>
    </location>
</feature>
<reference evidence="1" key="1">
    <citation type="journal article" date="2014" name="Front. Microbiol.">
        <title>High frequency of phylogenetically diverse reductive dehalogenase-homologous genes in deep subseafloor sedimentary metagenomes.</title>
        <authorList>
            <person name="Kawai M."/>
            <person name="Futagami T."/>
            <person name="Toyoda A."/>
            <person name="Takaki Y."/>
            <person name="Nishi S."/>
            <person name="Hori S."/>
            <person name="Arai W."/>
            <person name="Tsubouchi T."/>
            <person name="Morono Y."/>
            <person name="Uchiyama I."/>
            <person name="Ito T."/>
            <person name="Fujiyama A."/>
            <person name="Inagaki F."/>
            <person name="Takami H."/>
        </authorList>
    </citation>
    <scope>NUCLEOTIDE SEQUENCE</scope>
    <source>
        <strain evidence="1">Expedition CK06-06</strain>
    </source>
</reference>
<sequence length="69" mass="7672">MRKNRIPIAVLIISMTLFFTACSSPQLEVESTEELTYQTETTVEIVTMEPTVEVVQPTATLVQPTATLE</sequence>
<organism evidence="1">
    <name type="scientific">marine sediment metagenome</name>
    <dbReference type="NCBI Taxonomy" id="412755"/>
    <lineage>
        <taxon>unclassified sequences</taxon>
        <taxon>metagenomes</taxon>
        <taxon>ecological metagenomes</taxon>
    </lineage>
</organism>
<name>X0WPT9_9ZZZZ</name>
<protein>
    <submittedName>
        <fullName evidence="1">Uncharacterized protein</fullName>
    </submittedName>
</protein>
<proteinExistence type="predicted"/>
<comment type="caution">
    <text evidence="1">The sequence shown here is derived from an EMBL/GenBank/DDBJ whole genome shotgun (WGS) entry which is preliminary data.</text>
</comment>
<gene>
    <name evidence="1" type="ORF">S01H1_53579</name>
</gene>
<dbReference type="AlphaFoldDB" id="X0WPT9"/>
<accession>X0WPT9</accession>
<dbReference type="PROSITE" id="PS51257">
    <property type="entry name" value="PROKAR_LIPOPROTEIN"/>
    <property type="match status" value="1"/>
</dbReference>